<gene>
    <name evidence="4" type="ORF">HannXRQ_Chr08g0231611</name>
    <name evidence="3" type="ORF">HanXRQr2_Chr08g0347841</name>
</gene>
<accession>A0A251U8N3</accession>
<evidence type="ECO:0000256" key="2">
    <source>
        <dbReference type="SAM" id="Phobius"/>
    </source>
</evidence>
<feature type="transmembrane region" description="Helical" evidence="2">
    <location>
        <begin position="85"/>
        <end position="110"/>
    </location>
</feature>
<protein>
    <submittedName>
        <fullName evidence="4">Uncharacterized protein</fullName>
    </submittedName>
</protein>
<organism evidence="4 5">
    <name type="scientific">Helianthus annuus</name>
    <name type="common">Common sunflower</name>
    <dbReference type="NCBI Taxonomy" id="4232"/>
    <lineage>
        <taxon>Eukaryota</taxon>
        <taxon>Viridiplantae</taxon>
        <taxon>Streptophyta</taxon>
        <taxon>Embryophyta</taxon>
        <taxon>Tracheophyta</taxon>
        <taxon>Spermatophyta</taxon>
        <taxon>Magnoliopsida</taxon>
        <taxon>eudicotyledons</taxon>
        <taxon>Gunneridae</taxon>
        <taxon>Pentapetalae</taxon>
        <taxon>asterids</taxon>
        <taxon>campanulids</taxon>
        <taxon>Asterales</taxon>
        <taxon>Asteraceae</taxon>
        <taxon>Asteroideae</taxon>
        <taxon>Heliantheae alliance</taxon>
        <taxon>Heliantheae</taxon>
        <taxon>Helianthus</taxon>
    </lineage>
</organism>
<dbReference type="Proteomes" id="UP000215914">
    <property type="component" value="Chromosome 8"/>
</dbReference>
<keyword evidence="2" id="KW-0472">Membrane</keyword>
<proteinExistence type="predicted"/>
<dbReference type="AlphaFoldDB" id="A0A251U8N3"/>
<name>A0A251U8N3_HELAN</name>
<evidence type="ECO:0000313" key="5">
    <source>
        <dbReference type="Proteomes" id="UP000215914"/>
    </source>
</evidence>
<feature type="transmembrane region" description="Helical" evidence="2">
    <location>
        <begin position="12"/>
        <end position="31"/>
    </location>
</feature>
<keyword evidence="2" id="KW-1133">Transmembrane helix</keyword>
<evidence type="ECO:0000313" key="3">
    <source>
        <dbReference type="EMBL" id="KAF5796133.1"/>
    </source>
</evidence>
<keyword evidence="5" id="KW-1185">Reference proteome</keyword>
<evidence type="ECO:0000313" key="4">
    <source>
        <dbReference type="EMBL" id="OTG19216.1"/>
    </source>
</evidence>
<evidence type="ECO:0000256" key="1">
    <source>
        <dbReference type="SAM" id="MobiDB-lite"/>
    </source>
</evidence>
<reference evidence="4" key="2">
    <citation type="submission" date="2017-02" db="EMBL/GenBank/DDBJ databases">
        <title>Sunflower complete genome.</title>
        <authorList>
            <person name="Langlade N."/>
            <person name="Munos S."/>
        </authorList>
    </citation>
    <scope>NUCLEOTIDE SEQUENCE [LARGE SCALE GENOMIC DNA]</scope>
    <source>
        <tissue evidence="4">Leaves</tissue>
    </source>
</reference>
<reference evidence="3 5" key="1">
    <citation type="journal article" date="2017" name="Nature">
        <title>The sunflower genome provides insights into oil metabolism, flowering and Asterid evolution.</title>
        <authorList>
            <person name="Badouin H."/>
            <person name="Gouzy J."/>
            <person name="Grassa C.J."/>
            <person name="Murat F."/>
            <person name="Staton S.E."/>
            <person name="Cottret L."/>
            <person name="Lelandais-Briere C."/>
            <person name="Owens G.L."/>
            <person name="Carrere S."/>
            <person name="Mayjonade B."/>
            <person name="Legrand L."/>
            <person name="Gill N."/>
            <person name="Kane N.C."/>
            <person name="Bowers J.E."/>
            <person name="Hubner S."/>
            <person name="Bellec A."/>
            <person name="Berard A."/>
            <person name="Berges H."/>
            <person name="Blanchet N."/>
            <person name="Boniface M.C."/>
            <person name="Brunel D."/>
            <person name="Catrice O."/>
            <person name="Chaidir N."/>
            <person name="Claudel C."/>
            <person name="Donnadieu C."/>
            <person name="Faraut T."/>
            <person name="Fievet G."/>
            <person name="Helmstetter N."/>
            <person name="King M."/>
            <person name="Knapp S.J."/>
            <person name="Lai Z."/>
            <person name="Le Paslier M.C."/>
            <person name="Lippi Y."/>
            <person name="Lorenzon L."/>
            <person name="Mandel J.R."/>
            <person name="Marage G."/>
            <person name="Marchand G."/>
            <person name="Marquand E."/>
            <person name="Bret-Mestries E."/>
            <person name="Morien E."/>
            <person name="Nambeesan S."/>
            <person name="Nguyen T."/>
            <person name="Pegot-Espagnet P."/>
            <person name="Pouilly N."/>
            <person name="Raftis F."/>
            <person name="Sallet E."/>
            <person name="Schiex T."/>
            <person name="Thomas J."/>
            <person name="Vandecasteele C."/>
            <person name="Vares D."/>
            <person name="Vear F."/>
            <person name="Vautrin S."/>
            <person name="Crespi M."/>
            <person name="Mangin B."/>
            <person name="Burke J.M."/>
            <person name="Salse J."/>
            <person name="Munos S."/>
            <person name="Vincourt P."/>
            <person name="Rieseberg L.H."/>
            <person name="Langlade N.B."/>
        </authorList>
    </citation>
    <scope>NUCLEOTIDE SEQUENCE [LARGE SCALE GENOMIC DNA]</scope>
    <source>
        <strain evidence="5">cv. SF193</strain>
        <tissue evidence="3">Leaves</tissue>
    </source>
</reference>
<feature type="region of interest" description="Disordered" evidence="1">
    <location>
        <begin position="116"/>
        <end position="140"/>
    </location>
</feature>
<dbReference type="EMBL" id="CM007897">
    <property type="protein sequence ID" value="OTG19216.1"/>
    <property type="molecule type" value="Genomic_DNA"/>
</dbReference>
<keyword evidence="2" id="KW-0812">Transmembrane</keyword>
<dbReference type="EMBL" id="MNCJ02000323">
    <property type="protein sequence ID" value="KAF5796133.1"/>
    <property type="molecule type" value="Genomic_DNA"/>
</dbReference>
<sequence>MTLGKSSRARGLRNLLLLFGWRGCWPVSLIWCRNKMLKTGWGELGCIVGRGWLVGCGVLREVSGPPVGLGRVRTGWCHPPSPVLVGVWGVIGEVVLVVVVLVVLVVWAITTAAATTTPGRPTTTTTPTPVGVVGRSRGRL</sequence>
<dbReference type="Gramene" id="mRNA:HanXRQr2_Chr08g0347841">
    <property type="protein sequence ID" value="CDS:HanXRQr2_Chr08g0347841.1"/>
    <property type="gene ID" value="HanXRQr2_Chr08g0347841"/>
</dbReference>
<reference evidence="3" key="3">
    <citation type="submission" date="2020-06" db="EMBL/GenBank/DDBJ databases">
        <title>Helianthus annuus Genome sequencing and assembly Release 2.</title>
        <authorList>
            <person name="Gouzy J."/>
            <person name="Langlade N."/>
            <person name="Munos S."/>
        </authorList>
    </citation>
    <scope>NUCLEOTIDE SEQUENCE</scope>
    <source>
        <tissue evidence="3">Leaves</tissue>
    </source>
</reference>
<dbReference type="InParanoid" id="A0A251U8N3"/>